<dbReference type="EMBL" id="JAEHOE010000034">
    <property type="protein sequence ID" value="KAG2493981.1"/>
    <property type="molecule type" value="Genomic_DNA"/>
</dbReference>
<evidence type="ECO:0000256" key="5">
    <source>
        <dbReference type="ARBA" id="ARBA00022729"/>
    </source>
</evidence>
<evidence type="ECO:0000256" key="3">
    <source>
        <dbReference type="ARBA" id="ARBA00005227"/>
    </source>
</evidence>
<dbReference type="Proteomes" id="UP000612055">
    <property type="component" value="Unassembled WGS sequence"/>
</dbReference>
<evidence type="ECO:0000256" key="2">
    <source>
        <dbReference type="ARBA" id="ARBA00004653"/>
    </source>
</evidence>
<sequence>MCDSITETGLEAAQQRLLQYDGSVLPAVPPYHNLLAAMLGVGIQILALAMCMFVLGLGGVFYPFNRGRQLVALVAFYALTAGIAGYVGGLHYRRLGGTDWAPNARLCSAVLGAPFLAVFTCLNTIAATYRSTAAVPFSALSSLGLGWALVAFPLTMLGGFAARNARVEPLAGAGVGSSRAAKPSSDGSYRLWPCHHTTLLRAAMAGALLFWAVHIELWYLLASVWGLNLYALYTPLLAVFVLLVLNTALVTAACTLLDLQRLGVEDPGWWWNSFLCGGSTGIYVCGYCCYFFARSSMRGLLQTAFFLGYSAVACWALFLVLGAVGAHASLLVVRRTVALR</sequence>
<evidence type="ECO:0000256" key="7">
    <source>
        <dbReference type="ARBA" id="ARBA00022989"/>
    </source>
</evidence>
<organism evidence="10 11">
    <name type="scientific">Edaphochlamys debaryana</name>
    <dbReference type="NCBI Taxonomy" id="47281"/>
    <lineage>
        <taxon>Eukaryota</taxon>
        <taxon>Viridiplantae</taxon>
        <taxon>Chlorophyta</taxon>
        <taxon>core chlorophytes</taxon>
        <taxon>Chlorophyceae</taxon>
        <taxon>CS clade</taxon>
        <taxon>Chlamydomonadales</taxon>
        <taxon>Chlamydomonadales incertae sedis</taxon>
        <taxon>Edaphochlamys</taxon>
    </lineage>
</organism>
<feature type="transmembrane region" description="Helical" evidence="9">
    <location>
        <begin position="70"/>
        <end position="92"/>
    </location>
</feature>
<feature type="transmembrane region" description="Helical" evidence="9">
    <location>
        <begin position="305"/>
        <end position="333"/>
    </location>
</feature>
<proteinExistence type="inferred from homology"/>
<protein>
    <recommendedName>
        <fullName evidence="9">Transmembrane 9 superfamily member</fullName>
    </recommendedName>
</protein>
<evidence type="ECO:0000256" key="9">
    <source>
        <dbReference type="RuleBase" id="RU363079"/>
    </source>
</evidence>
<keyword evidence="7 9" id="KW-1133">Transmembrane helix</keyword>
<comment type="similarity">
    <text evidence="3 9">Belongs to the nonaspanin (TM9SF) (TC 9.A.2) family.</text>
</comment>
<feature type="transmembrane region" description="Helical" evidence="9">
    <location>
        <begin position="34"/>
        <end position="64"/>
    </location>
</feature>
<comment type="caution">
    <text evidence="10">The sequence shown here is derived from an EMBL/GenBank/DDBJ whole genome shotgun (WGS) entry which is preliminary data.</text>
</comment>
<feature type="transmembrane region" description="Helical" evidence="9">
    <location>
        <begin position="104"/>
        <end position="127"/>
    </location>
</feature>
<feature type="transmembrane region" description="Helical" evidence="9">
    <location>
        <begin position="199"/>
        <end position="221"/>
    </location>
</feature>
<evidence type="ECO:0000313" key="11">
    <source>
        <dbReference type="Proteomes" id="UP000612055"/>
    </source>
</evidence>
<reference evidence="10" key="1">
    <citation type="journal article" date="2020" name="bioRxiv">
        <title>Comparative genomics of Chlamydomonas.</title>
        <authorList>
            <person name="Craig R.J."/>
            <person name="Hasan A.R."/>
            <person name="Ness R.W."/>
            <person name="Keightley P.D."/>
        </authorList>
    </citation>
    <scope>NUCLEOTIDE SEQUENCE</scope>
    <source>
        <strain evidence="10">CCAP 11/70</strain>
    </source>
</reference>
<dbReference type="GO" id="GO:0010008">
    <property type="term" value="C:endosome membrane"/>
    <property type="evidence" value="ECO:0007669"/>
    <property type="project" value="UniProtKB-SubCell"/>
</dbReference>
<dbReference type="PANTHER" id="PTHR10766:SF168">
    <property type="entry name" value="TRANSMEMBRANE 9 SUPERFAMILY MEMBER"/>
    <property type="match status" value="1"/>
</dbReference>
<dbReference type="OrthoDB" id="1666796at2759"/>
<keyword evidence="5" id="KW-0732">Signal</keyword>
<feature type="transmembrane region" description="Helical" evidence="9">
    <location>
        <begin position="133"/>
        <end position="157"/>
    </location>
</feature>
<evidence type="ECO:0000256" key="4">
    <source>
        <dbReference type="ARBA" id="ARBA00022692"/>
    </source>
</evidence>
<dbReference type="AlphaFoldDB" id="A0A835Y151"/>
<dbReference type="PANTHER" id="PTHR10766">
    <property type="entry name" value="TRANSMEMBRANE 9 SUPERFAMILY PROTEIN"/>
    <property type="match status" value="1"/>
</dbReference>
<evidence type="ECO:0000313" key="10">
    <source>
        <dbReference type="EMBL" id="KAG2493981.1"/>
    </source>
</evidence>
<evidence type="ECO:0000256" key="8">
    <source>
        <dbReference type="ARBA" id="ARBA00023136"/>
    </source>
</evidence>
<keyword evidence="4 9" id="KW-0812">Transmembrane</keyword>
<accession>A0A835Y151</accession>
<comment type="subcellular location">
    <subcellularLocation>
        <location evidence="1">Endosome membrane</location>
        <topology evidence="1">Multi-pass membrane protein</topology>
    </subcellularLocation>
    <subcellularLocation>
        <location evidence="2">Golgi apparatus membrane</location>
        <topology evidence="2">Multi-pass membrane protein</topology>
    </subcellularLocation>
</comment>
<evidence type="ECO:0000256" key="1">
    <source>
        <dbReference type="ARBA" id="ARBA00004337"/>
    </source>
</evidence>
<keyword evidence="11" id="KW-1185">Reference proteome</keyword>
<dbReference type="GO" id="GO:0072657">
    <property type="term" value="P:protein localization to membrane"/>
    <property type="evidence" value="ECO:0007669"/>
    <property type="project" value="TreeGrafter"/>
</dbReference>
<feature type="transmembrane region" description="Helical" evidence="9">
    <location>
        <begin position="233"/>
        <end position="257"/>
    </location>
</feature>
<keyword evidence="8 9" id="KW-0472">Membrane</keyword>
<dbReference type="Pfam" id="PF02990">
    <property type="entry name" value="EMP70"/>
    <property type="match status" value="1"/>
</dbReference>
<dbReference type="InterPro" id="IPR004240">
    <property type="entry name" value="EMP70"/>
</dbReference>
<keyword evidence="6" id="KW-0967">Endosome</keyword>
<dbReference type="GO" id="GO:0000139">
    <property type="term" value="C:Golgi membrane"/>
    <property type="evidence" value="ECO:0007669"/>
    <property type="project" value="UniProtKB-SubCell"/>
</dbReference>
<name>A0A835Y151_9CHLO</name>
<evidence type="ECO:0000256" key="6">
    <source>
        <dbReference type="ARBA" id="ARBA00022753"/>
    </source>
</evidence>
<gene>
    <name evidence="10" type="ORF">HYH03_007908</name>
</gene>
<feature type="transmembrane region" description="Helical" evidence="9">
    <location>
        <begin position="269"/>
        <end position="293"/>
    </location>
</feature>